<dbReference type="PIRSF" id="PIRSF016636">
    <property type="entry name" value="AlgI_DltB"/>
    <property type="match status" value="1"/>
</dbReference>
<dbReference type="PANTHER" id="PTHR13285:SF23">
    <property type="entry name" value="TEICHOIC ACID D-ALANYLTRANSFERASE"/>
    <property type="match status" value="1"/>
</dbReference>
<protein>
    <submittedName>
        <fullName evidence="11">Alginate O-acetyltransferase</fullName>
        <ecNumber evidence="11">2.3.1.-</ecNumber>
    </submittedName>
</protein>
<feature type="transmembrane region" description="Helical" evidence="10">
    <location>
        <begin position="156"/>
        <end position="180"/>
    </location>
</feature>
<feature type="transmembrane region" description="Helical" evidence="10">
    <location>
        <begin position="200"/>
        <end position="219"/>
    </location>
</feature>
<evidence type="ECO:0000256" key="1">
    <source>
        <dbReference type="ARBA" id="ARBA00004651"/>
    </source>
</evidence>
<dbReference type="PIRSF" id="PIRSF500217">
    <property type="entry name" value="AlgI"/>
    <property type="match status" value="1"/>
</dbReference>
<organism evidence="11 12">
    <name type="scientific">Helicobacter cinaedi</name>
    <dbReference type="NCBI Taxonomy" id="213"/>
    <lineage>
        <taxon>Bacteria</taxon>
        <taxon>Pseudomonadati</taxon>
        <taxon>Campylobacterota</taxon>
        <taxon>Epsilonproteobacteria</taxon>
        <taxon>Campylobacterales</taxon>
        <taxon>Helicobacteraceae</taxon>
        <taxon>Helicobacter</taxon>
    </lineage>
</organism>
<evidence type="ECO:0000256" key="5">
    <source>
        <dbReference type="ARBA" id="ARBA00022692"/>
    </source>
</evidence>
<comment type="similarity">
    <text evidence="2 9">Belongs to the membrane-bound acyltransferase family.</text>
</comment>
<dbReference type="InterPro" id="IPR028362">
    <property type="entry name" value="AlgI"/>
</dbReference>
<evidence type="ECO:0000256" key="9">
    <source>
        <dbReference type="PIRNR" id="PIRNR016636"/>
    </source>
</evidence>
<keyword evidence="3 9" id="KW-1003">Cell membrane</keyword>
<feature type="transmembrane region" description="Helical" evidence="10">
    <location>
        <begin position="447"/>
        <end position="469"/>
    </location>
</feature>
<evidence type="ECO:0000256" key="6">
    <source>
        <dbReference type="ARBA" id="ARBA00022989"/>
    </source>
</evidence>
<feature type="transmembrane region" description="Helical" evidence="10">
    <location>
        <begin position="256"/>
        <end position="275"/>
    </location>
</feature>
<feature type="transmembrane region" description="Helical" evidence="10">
    <location>
        <begin position="40"/>
        <end position="65"/>
    </location>
</feature>
<sequence length="472" mass="54357">MSFFSIEFSVLLLVFFSLYWAVRSFKIQNLLLLGFNYLVIYLFSPYFALIVGIYTCLVYVLALFIDTTRLRFVFLSCVSVCVLFLCFFKYYANIKDEFDALLMLFGLDFLESDIIFPLGLSFYTFNSITYLHQVYEESKNLMRYEDDGEYCEEQNPALQSFTALATYLSFFATFLAGPIMRSHFFFRQYHAKRELGSIDLIIALILFGVVKKVFIANYAQIYATPIFNAPFSCHSLELLCAMFAYSVQIYCDFSGYVNLVCAFGLALGFTLPLNFNMPYMAKNLKDFWARWHISLSTFIRDYIYIPLGGNKNGFLMTQILVLFAFGLSGLWHGDTWTFLIWGLLHGFGLVVLNCYKQLGLPKLPFGGAGLTFLFVSLCWIFFYYHSLEEAINFFLAMYQNFSLTPPVYAYGVLMGFVALFLLYPFMAHTLESTQRIFSLMPLVLKPIILAVLFTLIVGFMPSGIPNFIYASF</sequence>
<dbReference type="EMBL" id="UGHZ01000001">
    <property type="protein sequence ID" value="STP08740.1"/>
    <property type="molecule type" value="Genomic_DNA"/>
</dbReference>
<evidence type="ECO:0000256" key="8">
    <source>
        <dbReference type="ARBA" id="ARBA00023315"/>
    </source>
</evidence>
<dbReference type="PANTHER" id="PTHR13285">
    <property type="entry name" value="ACYLTRANSFERASE"/>
    <property type="match status" value="1"/>
</dbReference>
<dbReference type="GO" id="GO:0042121">
    <property type="term" value="P:alginic acid biosynthetic process"/>
    <property type="evidence" value="ECO:0007669"/>
    <property type="project" value="InterPro"/>
</dbReference>
<keyword evidence="5 10" id="KW-0812">Transmembrane</keyword>
<evidence type="ECO:0000256" key="10">
    <source>
        <dbReference type="SAM" id="Phobius"/>
    </source>
</evidence>
<accession>A0A377JLS3</accession>
<evidence type="ECO:0000256" key="7">
    <source>
        <dbReference type="ARBA" id="ARBA00023136"/>
    </source>
</evidence>
<gene>
    <name evidence="11" type="primary">algI</name>
    <name evidence="11" type="ORF">NCTC12221_00153</name>
</gene>
<evidence type="ECO:0000313" key="12">
    <source>
        <dbReference type="Proteomes" id="UP000255335"/>
    </source>
</evidence>
<dbReference type="EC" id="2.3.1.-" evidence="11"/>
<feature type="transmembrane region" description="Helical" evidence="10">
    <location>
        <begin position="407"/>
        <end position="426"/>
    </location>
</feature>
<reference evidence="11 12" key="1">
    <citation type="submission" date="2018-06" db="EMBL/GenBank/DDBJ databases">
        <authorList>
            <consortium name="Pathogen Informatics"/>
            <person name="Doyle S."/>
        </authorList>
    </citation>
    <scope>NUCLEOTIDE SEQUENCE [LARGE SCALE GENOMIC DNA]</scope>
    <source>
        <strain evidence="11 12">NCTC12221</strain>
    </source>
</reference>
<name>A0A377JLS3_9HELI</name>
<dbReference type="Proteomes" id="UP000255335">
    <property type="component" value="Unassembled WGS sequence"/>
</dbReference>
<evidence type="ECO:0000256" key="4">
    <source>
        <dbReference type="ARBA" id="ARBA00022679"/>
    </source>
</evidence>
<dbReference type="InterPro" id="IPR051085">
    <property type="entry name" value="MB_O-acyltransferase"/>
</dbReference>
<feature type="transmembrane region" description="Helical" evidence="10">
    <location>
        <begin position="313"/>
        <end position="332"/>
    </location>
</feature>
<dbReference type="InterPro" id="IPR004299">
    <property type="entry name" value="MBOAT_fam"/>
</dbReference>
<keyword evidence="7 9" id="KW-0472">Membrane</keyword>
<feature type="transmembrane region" description="Helical" evidence="10">
    <location>
        <begin position="367"/>
        <end position="387"/>
    </location>
</feature>
<keyword evidence="6 10" id="KW-1133">Transmembrane helix</keyword>
<keyword evidence="4 9" id="KW-0808">Transferase</keyword>
<evidence type="ECO:0000256" key="3">
    <source>
        <dbReference type="ARBA" id="ARBA00022475"/>
    </source>
</evidence>
<feature type="transmembrane region" description="Helical" evidence="10">
    <location>
        <begin position="338"/>
        <end position="355"/>
    </location>
</feature>
<keyword evidence="8 9" id="KW-0012">Acyltransferase</keyword>
<evidence type="ECO:0000313" key="11">
    <source>
        <dbReference type="EMBL" id="STP08740.1"/>
    </source>
</evidence>
<proteinExistence type="inferred from homology"/>
<dbReference type="AlphaFoldDB" id="A0A377JLS3"/>
<dbReference type="InterPro" id="IPR024194">
    <property type="entry name" value="Ac/AlaTfrase_AlgI/DltB"/>
</dbReference>
<dbReference type="GO" id="GO:0005886">
    <property type="term" value="C:plasma membrane"/>
    <property type="evidence" value="ECO:0007669"/>
    <property type="project" value="UniProtKB-SubCell"/>
</dbReference>
<dbReference type="RefSeq" id="WP_115025578.1">
    <property type="nucleotide sequence ID" value="NZ_UGHZ01000001.1"/>
</dbReference>
<evidence type="ECO:0000256" key="2">
    <source>
        <dbReference type="ARBA" id="ARBA00010323"/>
    </source>
</evidence>
<comment type="subcellular location">
    <subcellularLocation>
        <location evidence="1">Cell membrane</location>
        <topology evidence="1">Multi-pass membrane protein</topology>
    </subcellularLocation>
</comment>
<dbReference type="GO" id="GO:0016746">
    <property type="term" value="F:acyltransferase activity"/>
    <property type="evidence" value="ECO:0007669"/>
    <property type="project" value="UniProtKB-KW"/>
</dbReference>
<dbReference type="Pfam" id="PF03062">
    <property type="entry name" value="MBOAT"/>
    <property type="match status" value="1"/>
</dbReference>
<feature type="transmembrane region" description="Helical" evidence="10">
    <location>
        <begin position="72"/>
        <end position="94"/>
    </location>
</feature>